<evidence type="ECO:0000313" key="2">
    <source>
        <dbReference type="EMBL" id="QBG34397.1"/>
    </source>
</evidence>
<evidence type="ECO:0000313" key="3">
    <source>
        <dbReference type="Proteomes" id="UP000290244"/>
    </source>
</evidence>
<dbReference type="InterPro" id="IPR000182">
    <property type="entry name" value="GNAT_dom"/>
</dbReference>
<feature type="domain" description="N-acetyltransferase" evidence="1">
    <location>
        <begin position="88"/>
        <end position="131"/>
    </location>
</feature>
<dbReference type="CDD" id="cd04301">
    <property type="entry name" value="NAT_SF"/>
    <property type="match status" value="1"/>
</dbReference>
<dbReference type="SUPFAM" id="SSF55729">
    <property type="entry name" value="Acyl-CoA N-acyltransferases (Nat)"/>
    <property type="match status" value="1"/>
</dbReference>
<protein>
    <submittedName>
        <fullName evidence="2">N-acetyltransferase</fullName>
    </submittedName>
</protein>
<dbReference type="EMBL" id="CP034759">
    <property type="protein sequence ID" value="QBG34397.1"/>
    <property type="molecule type" value="Genomic_DNA"/>
</dbReference>
<dbReference type="Gene3D" id="3.40.630.30">
    <property type="match status" value="1"/>
</dbReference>
<dbReference type="Proteomes" id="UP000290244">
    <property type="component" value="Chromosome"/>
</dbReference>
<dbReference type="Pfam" id="PF00583">
    <property type="entry name" value="Acetyltransf_1"/>
    <property type="match status" value="1"/>
</dbReference>
<organism evidence="2 3">
    <name type="scientific">Litorilituus sediminis</name>
    <dbReference type="NCBI Taxonomy" id="718192"/>
    <lineage>
        <taxon>Bacteria</taxon>
        <taxon>Pseudomonadati</taxon>
        <taxon>Pseudomonadota</taxon>
        <taxon>Gammaproteobacteria</taxon>
        <taxon>Alteromonadales</taxon>
        <taxon>Colwelliaceae</taxon>
        <taxon>Litorilituus</taxon>
    </lineage>
</organism>
<keyword evidence="3" id="KW-1185">Reference proteome</keyword>
<dbReference type="KEGG" id="lsd:EMK97_00905"/>
<reference evidence="2 3" key="1">
    <citation type="submission" date="2018-12" db="EMBL/GenBank/DDBJ databases">
        <title>Complete genome of Litorilituus sediminis.</title>
        <authorList>
            <person name="Liu A."/>
            <person name="Rong J."/>
        </authorList>
    </citation>
    <scope>NUCLEOTIDE SEQUENCE [LARGE SCALE GENOMIC DNA]</scope>
    <source>
        <strain evidence="2 3">JCM 17549</strain>
    </source>
</reference>
<sequence length="214" mass="24429">MMNLSIEFKKPEITASFDWQLSQEVNVKNEQDHVIAKAEIELITLNKHRDATKSYEMLEQLGSTDWEIPLNLYFKGQNLNAELCDTLAITPDTKKAKTHIMLEAISVHPDYRKQGVANYLISEIFKHYNKAQSITAFSMPLNSFVNAEDCQEEESKAYYQSLNLESETIADEELAQFFKQTGFIEYQVDEALLAEPLAFKIFVANQASITSVSK</sequence>
<dbReference type="AlphaFoldDB" id="A0A4P6P4R6"/>
<dbReference type="GO" id="GO:0016747">
    <property type="term" value="F:acyltransferase activity, transferring groups other than amino-acyl groups"/>
    <property type="evidence" value="ECO:0007669"/>
    <property type="project" value="InterPro"/>
</dbReference>
<evidence type="ECO:0000259" key="1">
    <source>
        <dbReference type="Pfam" id="PF00583"/>
    </source>
</evidence>
<dbReference type="InterPro" id="IPR016181">
    <property type="entry name" value="Acyl_CoA_acyltransferase"/>
</dbReference>
<dbReference type="RefSeq" id="WP_130598563.1">
    <property type="nucleotide sequence ID" value="NZ_CP034759.1"/>
</dbReference>
<name>A0A4P6P4R6_9GAMM</name>
<gene>
    <name evidence="2" type="ORF">EMK97_00905</name>
</gene>
<keyword evidence="2" id="KW-0808">Transferase</keyword>
<proteinExistence type="predicted"/>
<dbReference type="OrthoDB" id="6224625at2"/>
<accession>A0A4P6P4R6</accession>